<name>A0A834Z5N3_TETSI</name>
<dbReference type="InterPro" id="IPR045851">
    <property type="entry name" value="AMP-bd_C_sf"/>
</dbReference>
<evidence type="ECO:0000256" key="2">
    <source>
        <dbReference type="ARBA" id="ARBA00022598"/>
    </source>
</evidence>
<evidence type="ECO:0000256" key="1">
    <source>
        <dbReference type="ARBA" id="ARBA00006432"/>
    </source>
</evidence>
<evidence type="ECO:0000313" key="6">
    <source>
        <dbReference type="EMBL" id="KAF8401994.1"/>
    </source>
</evidence>
<dbReference type="InterPro" id="IPR000873">
    <property type="entry name" value="AMP-dep_synth/lig_dom"/>
</dbReference>
<sequence>MVLHTAFHDQNFQRRERGRMQVKREMEVSNESGFCPLTGIYKSRWNSPSLPQTPLLSLPSFLLSSLPPPTLRKPAYIDSISGDSISYGELRSLTNVVACTLHSLGVKKGDVVLIVSPNFLHFPLLVLGVMAIGAIFSTANFLHTRLELETQIQDSNPAIIFTTQELEPKLDGLIARPLIIVEQFIDEVVHCGEPHNGELLLANVTISQGDTAALMYSSGTTGMSKAVVCSHHNLIAMSCLLSHVWNANGTGVCNDIYMCVVPLFHMFGLSMFVCGVLAVRSTTVILRKYSLEEMLIGIEEYGVTRLPAVPPMVIQLVKSHDKTKEYELGSLKEVICSGASIGKEHMEQFSKCYPHVKISQCYGLTETNGPITLCNGINGRFQVSIGRLVPSMEAKIVDVRTQKPLPPLKCGELCVRGPPVMQGYFKNQEATSHAIDREGWLQTGDLCFIDTYGLVYIVDRIKELIKYKGYQVAPAELEEILATHPEIHDAAVIPYVDEEAGEIPMACVVKREASNVKEEDIITFMASKVAPYKKVRKVVFVNIIPRSPSGKILRRQLKALGTHQKMEISSRL</sequence>
<dbReference type="Pfam" id="PF13193">
    <property type="entry name" value="AMP-binding_C"/>
    <property type="match status" value="1"/>
</dbReference>
<dbReference type="GO" id="GO:0016405">
    <property type="term" value="F:CoA-ligase activity"/>
    <property type="evidence" value="ECO:0007669"/>
    <property type="project" value="TreeGrafter"/>
</dbReference>
<protein>
    <recommendedName>
        <fullName evidence="8">4-coumarate--CoA ligase</fullName>
    </recommendedName>
</protein>
<dbReference type="FunFam" id="3.30.300.30:FF:000007">
    <property type="entry name" value="4-coumarate--CoA ligase 2"/>
    <property type="match status" value="1"/>
</dbReference>
<dbReference type="InterPro" id="IPR025110">
    <property type="entry name" value="AMP-bd_C"/>
</dbReference>
<dbReference type="OrthoDB" id="10253869at2759"/>
<dbReference type="PANTHER" id="PTHR24096:SF338">
    <property type="entry name" value="4-COUMARATE--COA LIGASE-LIKE 8-RELATED"/>
    <property type="match status" value="1"/>
</dbReference>
<gene>
    <name evidence="6" type="ORF">HHK36_012945</name>
</gene>
<evidence type="ECO:0000259" key="5">
    <source>
        <dbReference type="Pfam" id="PF13193"/>
    </source>
</evidence>
<keyword evidence="3" id="KW-0472">Membrane</keyword>
<accession>A0A834Z5N3</accession>
<organism evidence="6 7">
    <name type="scientific">Tetracentron sinense</name>
    <name type="common">Spur-leaf</name>
    <dbReference type="NCBI Taxonomy" id="13715"/>
    <lineage>
        <taxon>Eukaryota</taxon>
        <taxon>Viridiplantae</taxon>
        <taxon>Streptophyta</taxon>
        <taxon>Embryophyta</taxon>
        <taxon>Tracheophyta</taxon>
        <taxon>Spermatophyta</taxon>
        <taxon>Magnoliopsida</taxon>
        <taxon>Trochodendrales</taxon>
        <taxon>Trochodendraceae</taxon>
        <taxon>Tetracentron</taxon>
    </lineage>
</organism>
<proteinExistence type="inferred from homology"/>
<dbReference type="SUPFAM" id="SSF56801">
    <property type="entry name" value="Acetyl-CoA synthetase-like"/>
    <property type="match status" value="1"/>
</dbReference>
<dbReference type="CDD" id="cd05904">
    <property type="entry name" value="4CL"/>
    <property type="match status" value="1"/>
</dbReference>
<dbReference type="PROSITE" id="PS00455">
    <property type="entry name" value="AMP_BINDING"/>
    <property type="match status" value="1"/>
</dbReference>
<keyword evidence="7" id="KW-1185">Reference proteome</keyword>
<comment type="similarity">
    <text evidence="1">Belongs to the ATP-dependent AMP-binding enzyme family.</text>
</comment>
<dbReference type="InterPro" id="IPR042099">
    <property type="entry name" value="ANL_N_sf"/>
</dbReference>
<dbReference type="InterPro" id="IPR020845">
    <property type="entry name" value="AMP-binding_CS"/>
</dbReference>
<dbReference type="AlphaFoldDB" id="A0A834Z5N3"/>
<feature type="domain" description="AMP-dependent synthetase/ligase" evidence="4">
    <location>
        <begin position="72"/>
        <end position="425"/>
    </location>
</feature>
<evidence type="ECO:0008006" key="8">
    <source>
        <dbReference type="Google" id="ProtNLM"/>
    </source>
</evidence>
<evidence type="ECO:0000259" key="4">
    <source>
        <dbReference type="Pfam" id="PF00501"/>
    </source>
</evidence>
<dbReference type="Proteomes" id="UP000655225">
    <property type="component" value="Unassembled WGS sequence"/>
</dbReference>
<feature type="transmembrane region" description="Helical" evidence="3">
    <location>
        <begin position="119"/>
        <end position="142"/>
    </location>
</feature>
<reference evidence="6 7" key="1">
    <citation type="submission" date="2020-04" db="EMBL/GenBank/DDBJ databases">
        <title>Plant Genome Project.</title>
        <authorList>
            <person name="Zhang R.-G."/>
        </authorList>
    </citation>
    <scope>NUCLEOTIDE SEQUENCE [LARGE SCALE GENOMIC DNA]</scope>
    <source>
        <strain evidence="6">YNK0</strain>
        <tissue evidence="6">Leaf</tissue>
    </source>
</reference>
<dbReference type="PANTHER" id="PTHR24096">
    <property type="entry name" value="LONG-CHAIN-FATTY-ACID--COA LIGASE"/>
    <property type="match status" value="1"/>
</dbReference>
<dbReference type="OMA" id="MARFRSC"/>
<evidence type="ECO:0000313" key="7">
    <source>
        <dbReference type="Proteomes" id="UP000655225"/>
    </source>
</evidence>
<dbReference type="Gene3D" id="3.30.300.30">
    <property type="match status" value="1"/>
</dbReference>
<dbReference type="Gene3D" id="3.40.50.12780">
    <property type="entry name" value="N-terminal domain of ligase-like"/>
    <property type="match status" value="1"/>
</dbReference>
<keyword evidence="2" id="KW-0436">Ligase</keyword>
<keyword evidence="3" id="KW-0812">Transmembrane</keyword>
<evidence type="ECO:0000256" key="3">
    <source>
        <dbReference type="SAM" id="Phobius"/>
    </source>
</evidence>
<dbReference type="EMBL" id="JABCRI010000008">
    <property type="protein sequence ID" value="KAF8401994.1"/>
    <property type="molecule type" value="Genomic_DNA"/>
</dbReference>
<keyword evidence="3" id="KW-1133">Transmembrane helix</keyword>
<comment type="caution">
    <text evidence="6">The sequence shown here is derived from an EMBL/GenBank/DDBJ whole genome shotgun (WGS) entry which is preliminary data.</text>
</comment>
<dbReference type="Pfam" id="PF00501">
    <property type="entry name" value="AMP-binding"/>
    <property type="match status" value="1"/>
</dbReference>
<dbReference type="GO" id="GO:0005777">
    <property type="term" value="C:peroxisome"/>
    <property type="evidence" value="ECO:0007669"/>
    <property type="project" value="TreeGrafter"/>
</dbReference>
<feature type="transmembrane region" description="Helical" evidence="3">
    <location>
        <begin position="256"/>
        <end position="279"/>
    </location>
</feature>
<feature type="domain" description="AMP-binding enzyme C-terminal" evidence="5">
    <location>
        <begin position="476"/>
        <end position="551"/>
    </location>
</feature>